<protein>
    <submittedName>
        <fullName evidence="1 2">Uncharacterized protein</fullName>
    </submittedName>
</protein>
<dbReference type="AlphaFoldDB" id="R7T9A1"/>
<name>R7T9A1_CAPTE</name>
<reference evidence="2" key="3">
    <citation type="submission" date="2015-06" db="UniProtKB">
        <authorList>
            <consortium name="EnsemblMetazoa"/>
        </authorList>
    </citation>
    <scope>IDENTIFICATION</scope>
</reference>
<keyword evidence="3" id="KW-1185">Reference proteome</keyword>
<evidence type="ECO:0000313" key="2">
    <source>
        <dbReference type="EnsemblMetazoa" id="CapteP202838"/>
    </source>
</evidence>
<dbReference type="HOGENOM" id="CLU_1662485_0_0_1"/>
<accession>R7T9A1</accession>
<reference evidence="1 3" key="2">
    <citation type="journal article" date="2013" name="Nature">
        <title>Insights into bilaterian evolution from three spiralian genomes.</title>
        <authorList>
            <person name="Simakov O."/>
            <person name="Marletaz F."/>
            <person name="Cho S.J."/>
            <person name="Edsinger-Gonzales E."/>
            <person name="Havlak P."/>
            <person name="Hellsten U."/>
            <person name="Kuo D.H."/>
            <person name="Larsson T."/>
            <person name="Lv J."/>
            <person name="Arendt D."/>
            <person name="Savage R."/>
            <person name="Osoegawa K."/>
            <person name="de Jong P."/>
            <person name="Grimwood J."/>
            <person name="Chapman J.A."/>
            <person name="Shapiro H."/>
            <person name="Aerts A."/>
            <person name="Otillar R.P."/>
            <person name="Terry A.Y."/>
            <person name="Boore J.L."/>
            <person name="Grigoriev I.V."/>
            <person name="Lindberg D.R."/>
            <person name="Seaver E.C."/>
            <person name="Weisblat D.A."/>
            <person name="Putnam N.H."/>
            <person name="Rokhsar D.S."/>
        </authorList>
    </citation>
    <scope>NUCLEOTIDE SEQUENCE</scope>
    <source>
        <strain evidence="1 3">I ESC-2004</strain>
    </source>
</reference>
<evidence type="ECO:0000313" key="1">
    <source>
        <dbReference type="EMBL" id="ELT87985.1"/>
    </source>
</evidence>
<evidence type="ECO:0000313" key="3">
    <source>
        <dbReference type="Proteomes" id="UP000014760"/>
    </source>
</evidence>
<dbReference type="EnsemblMetazoa" id="CapteT202838">
    <property type="protein sequence ID" value="CapteP202838"/>
    <property type="gene ID" value="CapteG202838"/>
</dbReference>
<gene>
    <name evidence="1" type="ORF">CAPTEDRAFT_202838</name>
</gene>
<dbReference type="EMBL" id="AMQN01015575">
    <property type="status" value="NOT_ANNOTATED_CDS"/>
    <property type="molecule type" value="Genomic_DNA"/>
</dbReference>
<sequence length="159" mass="17482">MPRKKSLSRASPFPKGGVASEILECYSLVPQPPTALLNGHVLHIYTASQRSPAATAKVILEHGWFTDYGKVKVSFAIDSLVNKTLKKFRKLTNINERQKLESICQGDFNLTIAVPTKTSLSPCEYTLSSEDSADCQVPPLCYPSADAKKVYSSKKCQIC</sequence>
<dbReference type="EMBL" id="KB312031">
    <property type="protein sequence ID" value="ELT87985.1"/>
    <property type="molecule type" value="Genomic_DNA"/>
</dbReference>
<reference evidence="3" key="1">
    <citation type="submission" date="2012-12" db="EMBL/GenBank/DDBJ databases">
        <authorList>
            <person name="Hellsten U."/>
            <person name="Grimwood J."/>
            <person name="Chapman J.A."/>
            <person name="Shapiro H."/>
            <person name="Aerts A."/>
            <person name="Otillar R.P."/>
            <person name="Terry A.Y."/>
            <person name="Boore J.L."/>
            <person name="Simakov O."/>
            <person name="Marletaz F."/>
            <person name="Cho S.-J."/>
            <person name="Edsinger-Gonzales E."/>
            <person name="Havlak P."/>
            <person name="Kuo D.-H."/>
            <person name="Larsson T."/>
            <person name="Lv J."/>
            <person name="Arendt D."/>
            <person name="Savage R."/>
            <person name="Osoegawa K."/>
            <person name="de Jong P."/>
            <person name="Lindberg D.R."/>
            <person name="Seaver E.C."/>
            <person name="Weisblat D.A."/>
            <person name="Putnam N.H."/>
            <person name="Grigoriev I.V."/>
            <person name="Rokhsar D.S."/>
        </authorList>
    </citation>
    <scope>NUCLEOTIDE SEQUENCE</scope>
    <source>
        <strain evidence="3">I ESC-2004</strain>
    </source>
</reference>
<organism evidence="1">
    <name type="scientific">Capitella teleta</name>
    <name type="common">Polychaete worm</name>
    <dbReference type="NCBI Taxonomy" id="283909"/>
    <lineage>
        <taxon>Eukaryota</taxon>
        <taxon>Metazoa</taxon>
        <taxon>Spiralia</taxon>
        <taxon>Lophotrochozoa</taxon>
        <taxon>Annelida</taxon>
        <taxon>Polychaeta</taxon>
        <taxon>Sedentaria</taxon>
        <taxon>Scolecida</taxon>
        <taxon>Capitellidae</taxon>
        <taxon>Capitella</taxon>
    </lineage>
</organism>
<proteinExistence type="predicted"/>
<dbReference type="Proteomes" id="UP000014760">
    <property type="component" value="Unassembled WGS sequence"/>
</dbReference>